<reference evidence="2" key="1">
    <citation type="submission" date="2007-06" db="EMBL/GenBank/DDBJ databases">
        <authorList>
            <person name="Fulton L."/>
            <person name="Clifton S."/>
            <person name="Fulton B."/>
            <person name="Xu J."/>
            <person name="Minx P."/>
            <person name="Pepin K.H."/>
            <person name="Johnson M."/>
            <person name="Thiruvilangam P."/>
            <person name="Bhonagiri V."/>
            <person name="Nash W.E."/>
            <person name="Mardis E.R."/>
            <person name="Wilson R.K."/>
        </authorList>
    </citation>
    <scope>NUCLEOTIDE SEQUENCE [LARGE SCALE GENOMIC DNA]</scope>
    <source>
        <strain evidence="2">ATCC 8492</strain>
    </source>
</reference>
<dbReference type="AlphaFoldDB" id="A0ABC9N9H9"/>
<protein>
    <submittedName>
        <fullName evidence="2">Uncharacterized protein</fullName>
    </submittedName>
</protein>
<dbReference type="EMBL" id="AAYH02000045">
    <property type="protein sequence ID" value="EDO53394.1"/>
    <property type="molecule type" value="Genomic_DNA"/>
</dbReference>
<organism evidence="2 3">
    <name type="scientific">Bacteroides uniformis (strain ATCC 8492 / DSM 6597 / CCUG 4942 / CIP 103695 / JCM 5828 / KCTC 5204 / NCTC 13054 / VPI 0061)</name>
    <dbReference type="NCBI Taxonomy" id="411479"/>
    <lineage>
        <taxon>Bacteria</taxon>
        <taxon>Pseudomonadati</taxon>
        <taxon>Bacteroidota</taxon>
        <taxon>Bacteroidia</taxon>
        <taxon>Bacteroidales</taxon>
        <taxon>Bacteroidaceae</taxon>
        <taxon>Bacteroides</taxon>
    </lineage>
</organism>
<sequence length="43" mass="4658">MSVATSMHVCPNRYYDGLGGGGKGQKKKLHPAVLTHSRMQTNT</sequence>
<gene>
    <name evidence="2" type="ORF">BACUNI_02671</name>
</gene>
<evidence type="ECO:0000313" key="3">
    <source>
        <dbReference type="Proteomes" id="UP000004110"/>
    </source>
</evidence>
<evidence type="ECO:0000256" key="1">
    <source>
        <dbReference type="SAM" id="MobiDB-lite"/>
    </source>
</evidence>
<evidence type="ECO:0000313" key="2">
    <source>
        <dbReference type="EMBL" id="EDO53394.1"/>
    </source>
</evidence>
<accession>A0ABC9N9H9</accession>
<reference evidence="2" key="2">
    <citation type="submission" date="2013-11" db="EMBL/GenBank/DDBJ databases">
        <title>Draft genome sequence of Bacteroides uniformis (ATCC 8492).</title>
        <authorList>
            <person name="Sudarsanam P."/>
            <person name="Ley R."/>
            <person name="Guruge J."/>
            <person name="Turnbaugh P.J."/>
            <person name="Mahowald M."/>
            <person name="Liep D."/>
            <person name="Gordon J."/>
        </authorList>
    </citation>
    <scope>NUCLEOTIDE SEQUENCE</scope>
    <source>
        <strain evidence="2">ATCC 8492</strain>
    </source>
</reference>
<comment type="caution">
    <text evidence="2">The sequence shown here is derived from an EMBL/GenBank/DDBJ whole genome shotgun (WGS) entry which is preliminary data.</text>
</comment>
<name>A0ABC9N9H9_BACUC</name>
<proteinExistence type="predicted"/>
<dbReference type="Proteomes" id="UP000004110">
    <property type="component" value="Unassembled WGS sequence"/>
</dbReference>
<feature type="region of interest" description="Disordered" evidence="1">
    <location>
        <begin position="16"/>
        <end position="43"/>
    </location>
</feature>
<keyword evidence="3" id="KW-1185">Reference proteome</keyword>